<evidence type="ECO:0000256" key="6">
    <source>
        <dbReference type="ARBA" id="ARBA00023125"/>
    </source>
</evidence>
<comment type="similarity">
    <text evidence="9">Belongs to the RuvB family.</text>
</comment>
<dbReference type="InterPro" id="IPR003593">
    <property type="entry name" value="AAA+_ATPase"/>
</dbReference>
<dbReference type="Gene3D" id="3.40.50.300">
    <property type="entry name" value="P-loop containing nucleotide triphosphate hydrolases"/>
    <property type="match status" value="1"/>
</dbReference>
<feature type="binding site" evidence="9">
    <location>
        <position position="70"/>
    </location>
    <ligand>
        <name>ATP</name>
        <dbReference type="ChEBI" id="CHEBI:30616"/>
    </ligand>
</feature>
<feature type="binding site" evidence="9">
    <location>
        <position position="175"/>
    </location>
    <ligand>
        <name>ATP</name>
        <dbReference type="ChEBI" id="CHEBI:30616"/>
    </ligand>
</feature>
<dbReference type="STRING" id="1802689.A3F25_02760"/>
<dbReference type="EMBL" id="MGKD01000029">
    <property type="protein sequence ID" value="OGN18817.1"/>
    <property type="molecule type" value="Genomic_DNA"/>
</dbReference>
<dbReference type="Pfam" id="PF05496">
    <property type="entry name" value="RuvB_N"/>
    <property type="match status" value="1"/>
</dbReference>
<dbReference type="GO" id="GO:0009378">
    <property type="term" value="F:four-way junction helicase activity"/>
    <property type="evidence" value="ECO:0007669"/>
    <property type="project" value="InterPro"/>
</dbReference>
<keyword evidence="7 9" id="KW-0233">DNA recombination</keyword>
<comment type="function">
    <text evidence="9">The RuvA-RuvB-RuvC complex processes Holliday junction (HJ) DNA during genetic recombination and DNA repair, while the RuvA-RuvB complex plays an important role in the rescue of blocked DNA replication forks via replication fork reversal (RFR). RuvA specifically binds to HJ cruciform DNA, conferring on it an open structure. The RuvB hexamer acts as an ATP-dependent pump, pulling dsDNA into and through the RuvAB complex. RuvB forms 2 homohexamers on either side of HJ DNA bound by 1 or 2 RuvA tetramers; 4 subunits per hexamer contact DNA at a time. Coordinated motions by a converter formed by DNA-disengaged RuvB subunits stimulates ATP hydrolysis and nucleotide exchange. Immobilization of the converter enables RuvB to convert the ATP-contained energy into a lever motion, pulling 2 nucleotides of DNA out of the RuvA tetramer per ATP hydrolyzed, thus driving DNA branch migration. The RuvB motors rotate together with the DNA substrate, which together with the progressing nucleotide cycle form the mechanistic basis for DNA recombination by continuous HJ branch migration. Branch migration allows RuvC to scan DNA until it finds its consensus sequence, where it cleaves and resolves cruciform DNA.</text>
</comment>
<feature type="binding site" evidence="9">
    <location>
        <position position="24"/>
    </location>
    <ligand>
        <name>ATP</name>
        <dbReference type="ChEBI" id="CHEBI:30616"/>
    </ligand>
</feature>
<dbReference type="SUPFAM" id="SSF52540">
    <property type="entry name" value="P-loop containing nucleoside triphosphate hydrolases"/>
    <property type="match status" value="1"/>
</dbReference>
<dbReference type="GO" id="GO:0006281">
    <property type="term" value="P:DNA repair"/>
    <property type="evidence" value="ECO:0007669"/>
    <property type="project" value="UniProtKB-UniRule"/>
</dbReference>
<sequence length="341" mass="37675">MPPDTNNLSKTLTTEDDRILDLALRPASLEEYIGQERVKQNLAILMAAAQQRQEPLEHILIHGPSGLGKTTLALIIAQQMGSNLKITSGAALEKAGDLGSILTGLNDGDFLFIDEVHRLNHSVEEMLYPAMENFKLDIVIGKGNTAKTLQIQIPRFTLIAATTKIAALSNPFRSRFGVNYKLDFYQSDEIEKIVDRSAKLLGIPAQPEAIKTIAASARFTPRIANRLLKRVRDYAQVKNQPLDRTLSNEALTLLDIDQLGLEAVDRRILEIIIDKFSGGPVGLKTVAAMIGEDEDTIADVHEPYLLRLGFITRTSRGRMATSDGAKHIGRELKTETTRPLF</sequence>
<keyword evidence="4 9" id="KW-0378">Hydrolase</keyword>
<comment type="subunit">
    <text evidence="9">Homohexamer. Forms an RuvA(8)-RuvB(12)-Holliday junction (HJ) complex. HJ DNA is sandwiched between 2 RuvA tetramers; dsDNA enters through RuvA and exits via RuvB. An RuvB hexamer assembles on each DNA strand where it exits the tetramer. Each RuvB hexamer is contacted by two RuvA subunits (via domain III) on 2 adjacent RuvB subunits; this complex drives branch migration. In the full resolvosome a probable DNA-RuvA(4)-RuvB(12)-RuvC(2) complex forms which resolves the HJ.</text>
</comment>
<dbReference type="SUPFAM" id="SSF46785">
    <property type="entry name" value="Winged helix' DNA-binding domain"/>
    <property type="match status" value="1"/>
</dbReference>
<dbReference type="InterPro" id="IPR004605">
    <property type="entry name" value="DNA_helicase_Holl-junc_RuvB"/>
</dbReference>
<feature type="binding site" evidence="9">
    <location>
        <position position="25"/>
    </location>
    <ligand>
        <name>ATP</name>
        <dbReference type="ChEBI" id="CHEBI:30616"/>
    </ligand>
</feature>
<evidence type="ECO:0000256" key="5">
    <source>
        <dbReference type="ARBA" id="ARBA00022840"/>
    </source>
</evidence>
<keyword evidence="6 9" id="KW-0238">DNA-binding</keyword>
<dbReference type="Pfam" id="PF17864">
    <property type="entry name" value="AAA_lid_4"/>
    <property type="match status" value="1"/>
</dbReference>
<dbReference type="GO" id="GO:0005737">
    <property type="term" value="C:cytoplasm"/>
    <property type="evidence" value="ECO:0007669"/>
    <property type="project" value="UniProtKB-SubCell"/>
</dbReference>
<dbReference type="InterPro" id="IPR036388">
    <property type="entry name" value="WH-like_DNA-bd_sf"/>
</dbReference>
<proteinExistence type="inferred from homology"/>
<dbReference type="AlphaFoldDB" id="A0A1F8G0E5"/>
<dbReference type="EC" id="3.6.4.-" evidence="9"/>
<feature type="binding site" evidence="9">
    <location>
        <position position="318"/>
    </location>
    <ligand>
        <name>DNA</name>
        <dbReference type="ChEBI" id="CHEBI:16991"/>
    </ligand>
</feature>
<dbReference type="Proteomes" id="UP000177478">
    <property type="component" value="Unassembled WGS sequence"/>
</dbReference>
<feature type="binding site" evidence="9">
    <location>
        <position position="71"/>
    </location>
    <ligand>
        <name>ATP</name>
        <dbReference type="ChEBI" id="CHEBI:30616"/>
    </ligand>
</feature>
<comment type="caution">
    <text evidence="9">Lacks conserved residue(s) required for the propagation of feature annotation.</text>
</comment>
<evidence type="ECO:0000256" key="8">
    <source>
        <dbReference type="ARBA" id="ARBA00023204"/>
    </source>
</evidence>
<dbReference type="NCBIfam" id="TIGR00635">
    <property type="entry name" value="ruvB"/>
    <property type="match status" value="1"/>
</dbReference>
<dbReference type="GO" id="GO:0006310">
    <property type="term" value="P:DNA recombination"/>
    <property type="evidence" value="ECO:0007669"/>
    <property type="project" value="UniProtKB-UniRule"/>
</dbReference>
<dbReference type="GO" id="GO:0005524">
    <property type="term" value="F:ATP binding"/>
    <property type="evidence" value="ECO:0007669"/>
    <property type="project" value="UniProtKB-UniRule"/>
</dbReference>
<evidence type="ECO:0000256" key="4">
    <source>
        <dbReference type="ARBA" id="ARBA00022801"/>
    </source>
</evidence>
<dbReference type="InterPro" id="IPR041445">
    <property type="entry name" value="AAA_lid_4"/>
</dbReference>
<keyword evidence="2 9" id="KW-0547">Nucleotide-binding</keyword>
<comment type="caution">
    <text evidence="11">The sequence shown here is derived from an EMBL/GenBank/DDBJ whole genome shotgun (WGS) entry which is preliminary data.</text>
</comment>
<evidence type="ECO:0000259" key="10">
    <source>
        <dbReference type="SMART" id="SM00382"/>
    </source>
</evidence>
<feature type="binding site" evidence="9">
    <location>
        <position position="185"/>
    </location>
    <ligand>
        <name>ATP</name>
        <dbReference type="ChEBI" id="CHEBI:30616"/>
    </ligand>
</feature>
<dbReference type="Pfam" id="PF05491">
    <property type="entry name" value="WHD_RuvB"/>
    <property type="match status" value="1"/>
</dbReference>
<dbReference type="InterPro" id="IPR036390">
    <property type="entry name" value="WH_DNA-bd_sf"/>
</dbReference>
<feature type="binding site" evidence="9">
    <location>
        <position position="69"/>
    </location>
    <ligand>
        <name>ATP</name>
        <dbReference type="ChEBI" id="CHEBI:30616"/>
    </ligand>
</feature>
<keyword evidence="1 9" id="KW-0963">Cytoplasm</keyword>
<organism evidence="11 12">
    <name type="scientific">Candidatus Yanofskybacteria bacterium RIFCSPHIGHO2_12_FULL_45_19b</name>
    <dbReference type="NCBI Taxonomy" id="1802689"/>
    <lineage>
        <taxon>Bacteria</taxon>
        <taxon>Candidatus Yanofskyibacteriota</taxon>
    </lineage>
</organism>
<comment type="catalytic activity">
    <reaction evidence="9">
        <text>ATP + H2O = ADP + phosphate + H(+)</text>
        <dbReference type="Rhea" id="RHEA:13065"/>
        <dbReference type="ChEBI" id="CHEBI:15377"/>
        <dbReference type="ChEBI" id="CHEBI:15378"/>
        <dbReference type="ChEBI" id="CHEBI:30616"/>
        <dbReference type="ChEBI" id="CHEBI:43474"/>
        <dbReference type="ChEBI" id="CHEBI:456216"/>
    </reaction>
</comment>
<protein>
    <recommendedName>
        <fullName evidence="9">Holliday junction branch migration complex subunit RuvB</fullName>
        <ecNumber evidence="9">3.6.4.-</ecNumber>
    </recommendedName>
</protein>
<dbReference type="CDD" id="cd00009">
    <property type="entry name" value="AAA"/>
    <property type="match status" value="1"/>
</dbReference>
<feature type="binding site" evidence="9">
    <location>
        <position position="222"/>
    </location>
    <ligand>
        <name>ATP</name>
        <dbReference type="ChEBI" id="CHEBI:30616"/>
    </ligand>
</feature>
<dbReference type="Gene3D" id="1.10.10.10">
    <property type="entry name" value="Winged helix-like DNA-binding domain superfamily/Winged helix DNA-binding domain"/>
    <property type="match status" value="1"/>
</dbReference>
<evidence type="ECO:0000256" key="2">
    <source>
        <dbReference type="ARBA" id="ARBA00022741"/>
    </source>
</evidence>
<evidence type="ECO:0000256" key="9">
    <source>
        <dbReference type="HAMAP-Rule" id="MF_00016"/>
    </source>
</evidence>
<feature type="binding site" evidence="9">
    <location>
        <position position="66"/>
    </location>
    <ligand>
        <name>ATP</name>
        <dbReference type="ChEBI" id="CHEBI:30616"/>
    </ligand>
</feature>
<dbReference type="GO" id="GO:0016887">
    <property type="term" value="F:ATP hydrolysis activity"/>
    <property type="evidence" value="ECO:0007669"/>
    <property type="project" value="RHEA"/>
</dbReference>
<feature type="region of interest" description="Head domain (RuvB-H)" evidence="9">
    <location>
        <begin position="258"/>
        <end position="341"/>
    </location>
</feature>
<gene>
    <name evidence="9" type="primary">ruvB</name>
    <name evidence="11" type="ORF">A3F25_02760</name>
</gene>
<feature type="binding site" evidence="9">
    <location>
        <position position="313"/>
    </location>
    <ligand>
        <name>DNA</name>
        <dbReference type="ChEBI" id="CHEBI:16991"/>
    </ligand>
</feature>
<feature type="domain" description="AAA+ ATPase" evidence="10">
    <location>
        <begin position="55"/>
        <end position="182"/>
    </location>
</feature>
<accession>A0A1F8G0E5</accession>
<feature type="binding site" evidence="9">
    <location>
        <position position="70"/>
    </location>
    <ligand>
        <name>Mg(2+)</name>
        <dbReference type="ChEBI" id="CHEBI:18420"/>
    </ligand>
</feature>
<dbReference type="GO" id="GO:0000400">
    <property type="term" value="F:four-way junction DNA binding"/>
    <property type="evidence" value="ECO:0007669"/>
    <property type="project" value="UniProtKB-UniRule"/>
</dbReference>
<comment type="subcellular location">
    <subcellularLocation>
        <location evidence="9">Cytoplasm</location>
    </subcellularLocation>
</comment>
<keyword evidence="5 9" id="KW-0067">ATP-binding</keyword>
<name>A0A1F8G0E5_9BACT</name>
<keyword evidence="3 9" id="KW-0227">DNA damage</keyword>
<dbReference type="Gene3D" id="1.10.8.60">
    <property type="match status" value="1"/>
</dbReference>
<comment type="domain">
    <text evidence="9">Has 3 domains, the large (RuvB-L) and small ATPase (RuvB-S) domains and the C-terminal head (RuvB-H) domain. The head domain binds DNA, while the ATPase domains jointly bind ATP, ADP or are empty depending on the state of the subunit in the translocation cycle. During a single DNA translocation step the structure of each domain remains the same, but their relative positions change.</text>
</comment>
<dbReference type="InterPro" id="IPR027417">
    <property type="entry name" value="P-loop_NTPase"/>
</dbReference>
<dbReference type="PANTHER" id="PTHR42848">
    <property type="match status" value="1"/>
</dbReference>
<evidence type="ECO:0000256" key="3">
    <source>
        <dbReference type="ARBA" id="ARBA00022763"/>
    </source>
</evidence>
<evidence type="ECO:0000256" key="1">
    <source>
        <dbReference type="ARBA" id="ARBA00022490"/>
    </source>
</evidence>
<keyword evidence="11" id="KW-0347">Helicase</keyword>
<keyword evidence="8 9" id="KW-0234">DNA repair</keyword>
<dbReference type="HAMAP" id="MF_00016">
    <property type="entry name" value="DNA_HJ_migration_RuvB"/>
    <property type="match status" value="1"/>
</dbReference>
<dbReference type="NCBIfam" id="NF000868">
    <property type="entry name" value="PRK00080.1"/>
    <property type="match status" value="1"/>
</dbReference>
<dbReference type="SMART" id="SM00382">
    <property type="entry name" value="AAA"/>
    <property type="match status" value="1"/>
</dbReference>
<evidence type="ECO:0000256" key="7">
    <source>
        <dbReference type="ARBA" id="ARBA00023172"/>
    </source>
</evidence>
<reference evidence="11 12" key="1">
    <citation type="journal article" date="2016" name="Nat. Commun.">
        <title>Thousands of microbial genomes shed light on interconnected biogeochemical processes in an aquifer system.</title>
        <authorList>
            <person name="Anantharaman K."/>
            <person name="Brown C.T."/>
            <person name="Hug L.A."/>
            <person name="Sharon I."/>
            <person name="Castelle C.J."/>
            <person name="Probst A.J."/>
            <person name="Thomas B.C."/>
            <person name="Singh A."/>
            <person name="Wilkins M.J."/>
            <person name="Karaoz U."/>
            <person name="Brodie E.L."/>
            <person name="Williams K.H."/>
            <person name="Hubbard S.S."/>
            <person name="Banfield J.F."/>
        </authorList>
    </citation>
    <scope>NUCLEOTIDE SEQUENCE [LARGE SCALE GENOMIC DNA]</scope>
</reference>
<dbReference type="InterPro" id="IPR008824">
    <property type="entry name" value="RuvB-like_N"/>
</dbReference>
<evidence type="ECO:0000313" key="12">
    <source>
        <dbReference type="Proteomes" id="UP000177478"/>
    </source>
</evidence>
<dbReference type="GO" id="GO:0048476">
    <property type="term" value="C:Holliday junction resolvase complex"/>
    <property type="evidence" value="ECO:0007669"/>
    <property type="project" value="UniProtKB-UniRule"/>
</dbReference>
<dbReference type="PANTHER" id="PTHR42848:SF1">
    <property type="entry name" value="HOLLIDAY JUNCTION BRANCH MIGRATION COMPLEX SUBUNIT RUVB"/>
    <property type="match status" value="1"/>
</dbReference>
<evidence type="ECO:0000313" key="11">
    <source>
        <dbReference type="EMBL" id="OGN18817.1"/>
    </source>
</evidence>
<dbReference type="InterPro" id="IPR008823">
    <property type="entry name" value="RuvB_wg_C"/>
</dbReference>